<reference evidence="2" key="1">
    <citation type="journal article" date="2020" name="Fungal Divers.">
        <title>Resolving the Mortierellaceae phylogeny through synthesis of multi-gene phylogenetics and phylogenomics.</title>
        <authorList>
            <person name="Vandepol N."/>
            <person name="Liber J."/>
            <person name="Desiro A."/>
            <person name="Na H."/>
            <person name="Kennedy M."/>
            <person name="Barry K."/>
            <person name="Grigoriev I.V."/>
            <person name="Miller A.N."/>
            <person name="O'Donnell K."/>
            <person name="Stajich J.E."/>
            <person name="Bonito G."/>
        </authorList>
    </citation>
    <scope>NUCLEOTIDE SEQUENCE</scope>
    <source>
        <strain evidence="2">NRRL 6426</strain>
    </source>
</reference>
<protein>
    <submittedName>
        <fullName evidence="2">Uncharacterized protein</fullName>
    </submittedName>
</protein>
<dbReference type="OrthoDB" id="2438564at2759"/>
<organism evidence="2 3">
    <name type="scientific">Linnemannia schmuckeri</name>
    <dbReference type="NCBI Taxonomy" id="64567"/>
    <lineage>
        <taxon>Eukaryota</taxon>
        <taxon>Fungi</taxon>
        <taxon>Fungi incertae sedis</taxon>
        <taxon>Mucoromycota</taxon>
        <taxon>Mortierellomycotina</taxon>
        <taxon>Mortierellomycetes</taxon>
        <taxon>Mortierellales</taxon>
        <taxon>Mortierellaceae</taxon>
        <taxon>Linnemannia</taxon>
    </lineage>
</organism>
<gene>
    <name evidence="2" type="ORF">BG015_011595</name>
</gene>
<comment type="caution">
    <text evidence="2">The sequence shown here is derived from an EMBL/GenBank/DDBJ whole genome shotgun (WGS) entry which is preliminary data.</text>
</comment>
<evidence type="ECO:0000313" key="3">
    <source>
        <dbReference type="Proteomes" id="UP000748756"/>
    </source>
</evidence>
<proteinExistence type="predicted"/>
<dbReference type="EMBL" id="JAAAUQ010000909">
    <property type="protein sequence ID" value="KAF9146420.1"/>
    <property type="molecule type" value="Genomic_DNA"/>
</dbReference>
<dbReference type="Proteomes" id="UP000748756">
    <property type="component" value="Unassembled WGS sequence"/>
</dbReference>
<evidence type="ECO:0000256" key="1">
    <source>
        <dbReference type="SAM" id="MobiDB-lite"/>
    </source>
</evidence>
<accession>A0A9P5V826</accession>
<dbReference type="AlphaFoldDB" id="A0A9P5V826"/>
<name>A0A9P5V826_9FUNG</name>
<keyword evidence="3" id="KW-1185">Reference proteome</keyword>
<feature type="compositionally biased region" description="Basic and acidic residues" evidence="1">
    <location>
        <begin position="128"/>
        <end position="138"/>
    </location>
</feature>
<feature type="region of interest" description="Disordered" evidence="1">
    <location>
        <begin position="97"/>
        <end position="138"/>
    </location>
</feature>
<sequence>MVQTFFQANRPRTTTLVFLSLVIPFLCLSTFILQPASGLPASVHLARRGGLLSSILSLPPHHRRLDTSAQEFQAEAGVVIPPSISIREVEAEAKATEAEATNAKRALPRLPGKGRPGSGTYYPGQPYGRREVNDDLSS</sequence>
<evidence type="ECO:0000313" key="2">
    <source>
        <dbReference type="EMBL" id="KAF9146420.1"/>
    </source>
</evidence>